<feature type="domain" description="RRM" evidence="4">
    <location>
        <begin position="269"/>
        <end position="347"/>
    </location>
</feature>
<dbReference type="Pfam" id="PF00076">
    <property type="entry name" value="RRM_1"/>
    <property type="match status" value="2"/>
</dbReference>
<dbReference type="GO" id="GO:0003723">
    <property type="term" value="F:RNA binding"/>
    <property type="evidence" value="ECO:0007669"/>
    <property type="project" value="UniProtKB-UniRule"/>
</dbReference>
<dbReference type="Proteomes" id="UP000664534">
    <property type="component" value="Unassembled WGS sequence"/>
</dbReference>
<dbReference type="CDD" id="cd00590">
    <property type="entry name" value="RRM_SF"/>
    <property type="match status" value="1"/>
</dbReference>
<evidence type="ECO:0000313" key="6">
    <source>
        <dbReference type="Proteomes" id="UP000664534"/>
    </source>
</evidence>
<keyword evidence="6" id="KW-1185">Reference proteome</keyword>
<dbReference type="InterPro" id="IPR012677">
    <property type="entry name" value="Nucleotide-bd_a/b_plait_sf"/>
</dbReference>
<dbReference type="InterPro" id="IPR052462">
    <property type="entry name" value="SLIRP/GR-RBP-like"/>
</dbReference>
<dbReference type="InterPro" id="IPR035979">
    <property type="entry name" value="RBD_domain_sf"/>
</dbReference>
<evidence type="ECO:0000256" key="3">
    <source>
        <dbReference type="SAM" id="MobiDB-lite"/>
    </source>
</evidence>
<dbReference type="PROSITE" id="PS50102">
    <property type="entry name" value="RRM"/>
    <property type="match status" value="2"/>
</dbReference>
<keyword evidence="1 2" id="KW-0694">RNA-binding</keyword>
<dbReference type="AlphaFoldDB" id="A0A8H3G314"/>
<name>A0A8H3G314_9LECA</name>
<dbReference type="InterPro" id="IPR000504">
    <property type="entry name" value="RRM_dom"/>
</dbReference>
<dbReference type="SUPFAM" id="SSF54928">
    <property type="entry name" value="RNA-binding domain, RBD"/>
    <property type="match status" value="2"/>
</dbReference>
<reference evidence="5" key="1">
    <citation type="submission" date="2021-03" db="EMBL/GenBank/DDBJ databases">
        <authorList>
            <person name="Tagirdzhanova G."/>
        </authorList>
    </citation>
    <scope>NUCLEOTIDE SEQUENCE</scope>
</reference>
<accession>A0A8H3G314</accession>
<feature type="region of interest" description="Disordered" evidence="3">
    <location>
        <begin position="84"/>
        <end position="126"/>
    </location>
</feature>
<comment type="caution">
    <text evidence="5">The sequence shown here is derived from an EMBL/GenBank/DDBJ whole genome shotgun (WGS) entry which is preliminary data.</text>
</comment>
<evidence type="ECO:0000256" key="1">
    <source>
        <dbReference type="ARBA" id="ARBA00022884"/>
    </source>
</evidence>
<evidence type="ECO:0000313" key="5">
    <source>
        <dbReference type="EMBL" id="CAF9934860.1"/>
    </source>
</evidence>
<dbReference type="SMART" id="SM00360">
    <property type="entry name" value="RRM"/>
    <property type="match status" value="2"/>
</dbReference>
<dbReference type="PANTHER" id="PTHR48027">
    <property type="entry name" value="HETEROGENEOUS NUCLEAR RIBONUCLEOPROTEIN 87F-RELATED"/>
    <property type="match status" value="1"/>
</dbReference>
<protein>
    <recommendedName>
        <fullName evidence="4">RRM domain-containing protein</fullName>
    </recommendedName>
</protein>
<proteinExistence type="predicted"/>
<dbReference type="Gene3D" id="3.30.70.330">
    <property type="match status" value="2"/>
</dbReference>
<dbReference type="OrthoDB" id="6730379at2759"/>
<sequence>MYVLLCLRGTALRVLSTTSFVSISRPASKARSITRLTYPIFPRRTPETAFLPLQRRHYADETAAQSEPEAEGATEAQHGDNSIAASADANTPGPAEEIGQDAAASKVESATKSTTEQASSAADSVKSAAQTAGEAVTGAAQSLSSAAGFSSQAPEAGRDAPSEGTSKTVYAGNLFFDLKAEDLKKEFERAGPVLDAKIIMDQRGLSKGFGYVTFESSEAAGRAIELYNMKNFEGRRLSVQYSLPRNSGVGNRPPRQSYADDRPTNSPTKTLFIGNMSFDMSDRDLNNLFREIKNVIDVRVAIDRRTGQPRGFAHADFTDVSSAEKAMAELSGKVVCGRALRLDFSTSTGRAAVGGS</sequence>
<evidence type="ECO:0000256" key="2">
    <source>
        <dbReference type="PROSITE-ProRule" id="PRU00176"/>
    </source>
</evidence>
<feature type="region of interest" description="Disordered" evidence="3">
    <location>
        <begin position="243"/>
        <end position="266"/>
    </location>
</feature>
<gene>
    <name evidence="5" type="ORF">IMSHALPRED_009864</name>
</gene>
<feature type="domain" description="RRM" evidence="4">
    <location>
        <begin position="167"/>
        <end position="244"/>
    </location>
</feature>
<organism evidence="5 6">
    <name type="scientific">Imshaugia aleurites</name>
    <dbReference type="NCBI Taxonomy" id="172621"/>
    <lineage>
        <taxon>Eukaryota</taxon>
        <taxon>Fungi</taxon>
        <taxon>Dikarya</taxon>
        <taxon>Ascomycota</taxon>
        <taxon>Pezizomycotina</taxon>
        <taxon>Lecanoromycetes</taxon>
        <taxon>OSLEUM clade</taxon>
        <taxon>Lecanoromycetidae</taxon>
        <taxon>Lecanorales</taxon>
        <taxon>Lecanorineae</taxon>
        <taxon>Parmeliaceae</taxon>
        <taxon>Imshaugia</taxon>
    </lineage>
</organism>
<feature type="compositionally biased region" description="Polar residues" evidence="3">
    <location>
        <begin position="108"/>
        <end position="117"/>
    </location>
</feature>
<dbReference type="EMBL" id="CAJPDT010000079">
    <property type="protein sequence ID" value="CAF9934860.1"/>
    <property type="molecule type" value="Genomic_DNA"/>
</dbReference>
<evidence type="ECO:0000259" key="4">
    <source>
        <dbReference type="PROSITE" id="PS50102"/>
    </source>
</evidence>